<feature type="compositionally biased region" description="Basic residues" evidence="1">
    <location>
        <begin position="163"/>
        <end position="181"/>
    </location>
</feature>
<protein>
    <submittedName>
        <fullName evidence="2">Uncharacterized protein</fullName>
    </submittedName>
</protein>
<keyword evidence="3" id="KW-1185">Reference proteome</keyword>
<feature type="compositionally biased region" description="Polar residues" evidence="1">
    <location>
        <begin position="467"/>
        <end position="477"/>
    </location>
</feature>
<sequence length="496" mass="53615">MPHDREGLFNAARQPKRSSSTDSRASSTTIDDNGCIITRGFVVPSRSSSQSSLARSTTSSLDTSSTPLSPTETPSPGYCRPSAFSHAHDSGLRPNSSLTSLLRATGIPTTSNRPGLTHRETWQSNSPLSYCSSRWDDDDLETTTCRAADVFPVPPAAASRYTQARRTRRSQTTKSMGHIKRSRSEQTNLHRMAIIDNKAPSAPAQGATEIYRAAGQQTSGVTISSEHADNAIESDSDEDDFLSSSAQSRCIAAKYNRLDYATRRAATDERNAALMQLAQHISTPDELYSVLPTPIPDASTAEINLFKVSQKLELMSASLADNAIASDSEDDDYTCKGYPETTAALRQAAIHRAHNVAIANVDDDDALRRPELQKRAMSAAALTVRVTEPNLSSEKTSPHKRNSSAGTLTVRLVPPKPTHLFADNVDGVETSFEAKTYEKGSILAIRSLRPSKTRPKPVRGVLKKSGSPPSTAVSTADCSPMKQYHSTSGNAVDRSY</sequence>
<dbReference type="OrthoDB" id="3644869at2759"/>
<dbReference type="EMBL" id="CP099418">
    <property type="protein sequence ID" value="USW46848.1"/>
    <property type="molecule type" value="Genomic_DNA"/>
</dbReference>
<accession>A0A9Q9EF57</accession>
<feature type="compositionally biased region" description="Low complexity" evidence="1">
    <location>
        <begin position="44"/>
        <end position="76"/>
    </location>
</feature>
<feature type="region of interest" description="Disordered" evidence="1">
    <location>
        <begin position="388"/>
        <end position="407"/>
    </location>
</feature>
<feature type="compositionally biased region" description="Low complexity" evidence="1">
    <location>
        <begin position="18"/>
        <end position="32"/>
    </location>
</feature>
<dbReference type="Proteomes" id="UP001056384">
    <property type="component" value="Chromosome 1"/>
</dbReference>
<reference evidence="2" key="1">
    <citation type="submission" date="2022-06" db="EMBL/GenBank/DDBJ databases">
        <title>Complete genome sequences of two strains of the flax pathogen Septoria linicola.</title>
        <authorList>
            <person name="Lapalu N."/>
            <person name="Simon A."/>
            <person name="Demenou B."/>
            <person name="Paumier D."/>
            <person name="Guillot M.-P."/>
            <person name="Gout L."/>
            <person name="Valade R."/>
        </authorList>
    </citation>
    <scope>NUCLEOTIDE SEQUENCE</scope>
    <source>
        <strain evidence="2">SE15195</strain>
    </source>
</reference>
<evidence type="ECO:0000313" key="3">
    <source>
        <dbReference type="Proteomes" id="UP001056384"/>
    </source>
</evidence>
<feature type="region of interest" description="Disordered" evidence="1">
    <location>
        <begin position="1"/>
        <end position="93"/>
    </location>
</feature>
<feature type="region of interest" description="Disordered" evidence="1">
    <location>
        <begin position="159"/>
        <end position="185"/>
    </location>
</feature>
<evidence type="ECO:0000313" key="2">
    <source>
        <dbReference type="EMBL" id="USW46848.1"/>
    </source>
</evidence>
<feature type="region of interest" description="Disordered" evidence="1">
    <location>
        <begin position="448"/>
        <end position="496"/>
    </location>
</feature>
<dbReference type="AlphaFoldDB" id="A0A9Q9EF57"/>
<gene>
    <name evidence="2" type="ORF">Slin15195_G001670</name>
</gene>
<name>A0A9Q9EF57_9PEZI</name>
<organism evidence="2 3">
    <name type="scientific">Septoria linicola</name>
    <dbReference type="NCBI Taxonomy" id="215465"/>
    <lineage>
        <taxon>Eukaryota</taxon>
        <taxon>Fungi</taxon>
        <taxon>Dikarya</taxon>
        <taxon>Ascomycota</taxon>
        <taxon>Pezizomycotina</taxon>
        <taxon>Dothideomycetes</taxon>
        <taxon>Dothideomycetidae</taxon>
        <taxon>Mycosphaerellales</taxon>
        <taxon>Mycosphaerellaceae</taxon>
        <taxon>Septoria</taxon>
    </lineage>
</organism>
<proteinExistence type="predicted"/>
<evidence type="ECO:0000256" key="1">
    <source>
        <dbReference type="SAM" id="MobiDB-lite"/>
    </source>
</evidence>